<proteinExistence type="predicted"/>
<dbReference type="EMBL" id="GBRH01263944">
    <property type="protein sequence ID" value="JAD33951.1"/>
    <property type="molecule type" value="Transcribed_RNA"/>
</dbReference>
<evidence type="ECO:0000313" key="1">
    <source>
        <dbReference type="EMBL" id="JAD33951.1"/>
    </source>
</evidence>
<accession>A0A0A8Z579</accession>
<reference evidence="1" key="1">
    <citation type="submission" date="2014-09" db="EMBL/GenBank/DDBJ databases">
        <authorList>
            <person name="Magalhaes I.L.F."/>
            <person name="Oliveira U."/>
            <person name="Santos F.R."/>
            <person name="Vidigal T.H.D.A."/>
            <person name="Brescovit A.D."/>
            <person name="Santos A.J."/>
        </authorList>
    </citation>
    <scope>NUCLEOTIDE SEQUENCE</scope>
    <source>
        <tissue evidence="1">Shoot tissue taken approximately 20 cm above the soil surface</tissue>
    </source>
</reference>
<sequence>MNRSGELGSSKLARAQQIASSIESLK</sequence>
<protein>
    <submittedName>
        <fullName evidence="1">Uncharacterized protein</fullName>
    </submittedName>
</protein>
<name>A0A0A8Z579_ARUDO</name>
<dbReference type="AlphaFoldDB" id="A0A0A8Z579"/>
<reference evidence="1" key="2">
    <citation type="journal article" date="2015" name="Data Brief">
        <title>Shoot transcriptome of the giant reed, Arundo donax.</title>
        <authorList>
            <person name="Barrero R.A."/>
            <person name="Guerrero F.D."/>
            <person name="Moolhuijzen P."/>
            <person name="Goolsby J.A."/>
            <person name="Tidwell J."/>
            <person name="Bellgard S.E."/>
            <person name="Bellgard M.I."/>
        </authorList>
    </citation>
    <scope>NUCLEOTIDE SEQUENCE</scope>
    <source>
        <tissue evidence="1">Shoot tissue taken approximately 20 cm above the soil surface</tissue>
    </source>
</reference>
<organism evidence="1">
    <name type="scientific">Arundo donax</name>
    <name type="common">Giant reed</name>
    <name type="synonym">Donax arundinaceus</name>
    <dbReference type="NCBI Taxonomy" id="35708"/>
    <lineage>
        <taxon>Eukaryota</taxon>
        <taxon>Viridiplantae</taxon>
        <taxon>Streptophyta</taxon>
        <taxon>Embryophyta</taxon>
        <taxon>Tracheophyta</taxon>
        <taxon>Spermatophyta</taxon>
        <taxon>Magnoliopsida</taxon>
        <taxon>Liliopsida</taxon>
        <taxon>Poales</taxon>
        <taxon>Poaceae</taxon>
        <taxon>PACMAD clade</taxon>
        <taxon>Arundinoideae</taxon>
        <taxon>Arundineae</taxon>
        <taxon>Arundo</taxon>
    </lineage>
</organism>